<dbReference type="SUPFAM" id="SSF56672">
    <property type="entry name" value="DNA/RNA polymerases"/>
    <property type="match status" value="1"/>
</dbReference>
<comment type="caution">
    <text evidence="3">The sequence shown here is derived from an EMBL/GenBank/DDBJ whole genome shotgun (WGS) entry which is preliminary data.</text>
</comment>
<reference evidence="3 4" key="1">
    <citation type="submission" date="2018-12" db="EMBL/GenBank/DDBJ databases">
        <authorList>
            <person name="Lunina O.N."/>
            <person name="Grouzdev D.S."/>
            <person name="Gorlenko V.M."/>
            <person name="Savvichev A.S."/>
        </authorList>
    </citation>
    <scope>NUCLEOTIDE SEQUENCE [LARGE SCALE GENOMIC DNA]</scope>
    <source>
        <strain evidence="3 4">BrKhr-17</strain>
    </source>
</reference>
<organism evidence="3 4">
    <name type="scientific">Chlorobium phaeovibrioides</name>
    <dbReference type="NCBI Taxonomy" id="1094"/>
    <lineage>
        <taxon>Bacteria</taxon>
        <taxon>Pseudomonadati</taxon>
        <taxon>Chlorobiota</taxon>
        <taxon>Chlorobiia</taxon>
        <taxon>Chlorobiales</taxon>
        <taxon>Chlorobiaceae</taxon>
        <taxon>Chlorobium/Pelodictyon group</taxon>
        <taxon>Chlorobium</taxon>
    </lineage>
</organism>
<sequence length="412" mass="48127">MNGATRQLDLFFDRPLPESARPIQLDDLFEAYAACRRHKRRTASAMAFELNYEENLVELCREINSGQYMPGTSVAFIVDRPVKREIFAAQFRDRVVHHLLINKLNALFERSFIYDSYSCREGKGTHLGIRRLGHSIRSCSGNYSRECWVLKLDIRGFFMSISRRRLYDMLEEFLNAQYREPDLPAVLALCRKVVFLDPAANCVVKCKRSDWDGLPPDKSLFHAKPGCGLPIGNLTSQIFANFYLNGFDHFMKHDLGLQWYGRYVDDFFVVHEDRGFLAALVPVAGEYLARRLGLSLHPRKIVLEECSRGVEFLGVVLKPRRTYIANRTKGNMYRAIMRHNRVAEDHRPNHRERSVLQSSINSYLGLMRHYHTYRLRHAMIYSHLSQWWLRLLTPDASLHKLSLVHNPRRRIR</sequence>
<evidence type="ECO:0000313" key="4">
    <source>
        <dbReference type="Proteomes" id="UP000279908"/>
    </source>
</evidence>
<dbReference type="PANTHER" id="PTHR34047">
    <property type="entry name" value="NUCLEAR INTRON MATURASE 1, MITOCHONDRIAL-RELATED"/>
    <property type="match status" value="1"/>
</dbReference>
<dbReference type="InterPro" id="IPR000477">
    <property type="entry name" value="RT_dom"/>
</dbReference>
<dbReference type="InterPro" id="IPR051083">
    <property type="entry name" value="GrpII_Intron_Splice-Mob/Def"/>
</dbReference>
<keyword evidence="3" id="KW-0695">RNA-directed DNA polymerase</keyword>
<dbReference type="RefSeq" id="WP_126383664.1">
    <property type="nucleotide sequence ID" value="NZ_RXYK01000002.1"/>
</dbReference>
<gene>
    <name evidence="3" type="ORF">EKD02_02560</name>
</gene>
<name>A0A432AWF6_CHLPH</name>
<proteinExistence type="inferred from homology"/>
<comment type="similarity">
    <text evidence="1">Belongs to the bacterial reverse transcriptase family.</text>
</comment>
<dbReference type="Proteomes" id="UP000279908">
    <property type="component" value="Unassembled WGS sequence"/>
</dbReference>
<keyword evidence="3" id="KW-0548">Nucleotidyltransferase</keyword>
<evidence type="ECO:0000256" key="1">
    <source>
        <dbReference type="ARBA" id="ARBA00034120"/>
    </source>
</evidence>
<dbReference type="GO" id="GO:0003964">
    <property type="term" value="F:RNA-directed DNA polymerase activity"/>
    <property type="evidence" value="ECO:0007669"/>
    <property type="project" value="UniProtKB-KW"/>
</dbReference>
<accession>A0A432AWF6</accession>
<evidence type="ECO:0000313" key="3">
    <source>
        <dbReference type="EMBL" id="RTY39573.1"/>
    </source>
</evidence>
<feature type="domain" description="Reverse transcriptase" evidence="2">
    <location>
        <begin position="1"/>
        <end position="317"/>
    </location>
</feature>
<dbReference type="EMBL" id="RXYK01000002">
    <property type="protein sequence ID" value="RTY39573.1"/>
    <property type="molecule type" value="Genomic_DNA"/>
</dbReference>
<keyword evidence="3" id="KW-0808">Transferase</keyword>
<dbReference type="Pfam" id="PF00078">
    <property type="entry name" value="RVT_1"/>
    <property type="match status" value="1"/>
</dbReference>
<dbReference type="CDD" id="cd01646">
    <property type="entry name" value="RT_Bac_retron_I"/>
    <property type="match status" value="1"/>
</dbReference>
<dbReference type="InterPro" id="IPR043502">
    <property type="entry name" value="DNA/RNA_pol_sf"/>
</dbReference>
<dbReference type="AlphaFoldDB" id="A0A432AWF6"/>
<evidence type="ECO:0000259" key="2">
    <source>
        <dbReference type="PROSITE" id="PS50878"/>
    </source>
</evidence>
<dbReference type="PROSITE" id="PS50878">
    <property type="entry name" value="RT_POL"/>
    <property type="match status" value="1"/>
</dbReference>
<dbReference type="PANTHER" id="PTHR34047:SF8">
    <property type="entry name" value="PROTEIN YKFC"/>
    <property type="match status" value="1"/>
</dbReference>
<protein>
    <submittedName>
        <fullName evidence="3">RNA-directed DNA polymerase</fullName>
    </submittedName>
</protein>